<comment type="caution">
    <text evidence="1">The sequence shown here is derived from an EMBL/GenBank/DDBJ whole genome shotgun (WGS) entry which is preliminary data.</text>
</comment>
<evidence type="ECO:0008006" key="3">
    <source>
        <dbReference type="Google" id="ProtNLM"/>
    </source>
</evidence>
<gene>
    <name evidence="1" type="ORF">GF339_17375</name>
</gene>
<dbReference type="EMBL" id="WJJP01000568">
    <property type="protein sequence ID" value="MBD3326360.1"/>
    <property type="molecule type" value="Genomic_DNA"/>
</dbReference>
<evidence type="ECO:0000313" key="2">
    <source>
        <dbReference type="Proteomes" id="UP000649604"/>
    </source>
</evidence>
<evidence type="ECO:0000313" key="1">
    <source>
        <dbReference type="EMBL" id="MBD3326360.1"/>
    </source>
</evidence>
<dbReference type="AlphaFoldDB" id="A0A9D5JYH7"/>
<dbReference type="Gene3D" id="3.40.50.1010">
    <property type="entry name" value="5'-nuclease"/>
    <property type="match status" value="1"/>
</dbReference>
<proteinExistence type="predicted"/>
<name>A0A9D5JYH7_9BACT</name>
<dbReference type="InterPro" id="IPR029060">
    <property type="entry name" value="PIN-like_dom_sf"/>
</dbReference>
<accession>A0A9D5JYH7</accession>
<sequence>MVLYGEIEAVLEQAGQVIGDFDVLIGSTAIAHDATLVSGNERHFRRIVTLFGQLQFEQWHIAV</sequence>
<dbReference type="SUPFAM" id="SSF88723">
    <property type="entry name" value="PIN domain-like"/>
    <property type="match status" value="1"/>
</dbReference>
<dbReference type="Proteomes" id="UP000649604">
    <property type="component" value="Unassembled WGS sequence"/>
</dbReference>
<organism evidence="1 2">
    <name type="scientific">candidate division KSB3 bacterium</name>
    <dbReference type="NCBI Taxonomy" id="2044937"/>
    <lineage>
        <taxon>Bacteria</taxon>
        <taxon>candidate division KSB3</taxon>
    </lineage>
</organism>
<reference evidence="1" key="1">
    <citation type="submission" date="2019-11" db="EMBL/GenBank/DDBJ databases">
        <title>Microbial mats filling the niche in hypersaline microbial mats.</title>
        <authorList>
            <person name="Wong H.L."/>
            <person name="Macleod F.I."/>
            <person name="White R.A. III"/>
            <person name="Burns B.P."/>
        </authorList>
    </citation>
    <scope>NUCLEOTIDE SEQUENCE</scope>
    <source>
        <strain evidence="1">Rbin_158</strain>
    </source>
</reference>
<protein>
    <recommendedName>
        <fullName evidence="3">Type II toxin-antitoxin system VapC family toxin</fullName>
    </recommendedName>
</protein>